<evidence type="ECO:0000313" key="3">
    <source>
        <dbReference type="EMBL" id="CBH96933.1"/>
    </source>
</evidence>
<dbReference type="Pfam" id="PF22308">
    <property type="entry name" value="DUF6969"/>
    <property type="match status" value="1"/>
</dbReference>
<comment type="caution">
    <text evidence="3">The sequence shown here is derived from an EMBL/GenBank/DDBJ whole genome shotgun (WGS) entry which is preliminary data.</text>
</comment>
<proteinExistence type="predicted"/>
<evidence type="ECO:0000256" key="1">
    <source>
        <dbReference type="SAM" id="MobiDB-lite"/>
    </source>
</evidence>
<protein>
    <recommendedName>
        <fullName evidence="2">DUF6969 domain-containing protein</fullName>
    </recommendedName>
</protein>
<feature type="compositionally biased region" description="Low complexity" evidence="1">
    <location>
        <begin position="30"/>
        <end position="43"/>
    </location>
</feature>
<dbReference type="InterPro" id="IPR054242">
    <property type="entry name" value="DUF6969"/>
</dbReference>
<evidence type="ECO:0000259" key="2">
    <source>
        <dbReference type="Pfam" id="PF22308"/>
    </source>
</evidence>
<name>E6PPS9_9ZZZZ</name>
<dbReference type="AlphaFoldDB" id="E6PPS9"/>
<gene>
    <name evidence="3" type="ORF">CARN2_1563</name>
</gene>
<feature type="region of interest" description="Disordered" evidence="1">
    <location>
        <begin position="1"/>
        <end position="43"/>
    </location>
</feature>
<organism evidence="3">
    <name type="scientific">mine drainage metagenome</name>
    <dbReference type="NCBI Taxonomy" id="410659"/>
    <lineage>
        <taxon>unclassified sequences</taxon>
        <taxon>metagenomes</taxon>
        <taxon>ecological metagenomes</taxon>
    </lineage>
</organism>
<accession>E6PPS9</accession>
<reference evidence="3" key="1">
    <citation type="submission" date="2009-10" db="EMBL/GenBank/DDBJ databases">
        <title>Diversity of trophic interactions inside an arsenic-rich microbial ecosystem.</title>
        <authorList>
            <person name="Bertin P.N."/>
            <person name="Heinrich-Salmeron A."/>
            <person name="Pelletier E."/>
            <person name="Goulhen-Chollet F."/>
            <person name="Arsene-Ploetze F."/>
            <person name="Gallien S."/>
            <person name="Calteau A."/>
            <person name="Vallenet D."/>
            <person name="Casiot C."/>
            <person name="Chane-Woon-Ming B."/>
            <person name="Giloteaux L."/>
            <person name="Barakat M."/>
            <person name="Bonnefoy V."/>
            <person name="Bruneel O."/>
            <person name="Chandler M."/>
            <person name="Cleiss J."/>
            <person name="Duran R."/>
            <person name="Elbaz-Poulichet F."/>
            <person name="Fonknechten N."/>
            <person name="Lauga B."/>
            <person name="Mornico D."/>
            <person name="Ortet P."/>
            <person name="Schaeffer C."/>
            <person name="Siguier P."/>
            <person name="Alexander Thil Smith A."/>
            <person name="Van Dorsselaer A."/>
            <person name="Weissenbach J."/>
            <person name="Medigue C."/>
            <person name="Le Paslier D."/>
        </authorList>
    </citation>
    <scope>NUCLEOTIDE SEQUENCE</scope>
</reference>
<dbReference type="EMBL" id="CABM01000036">
    <property type="protein sequence ID" value="CBH96933.1"/>
    <property type="molecule type" value="Genomic_DNA"/>
</dbReference>
<feature type="domain" description="DUF6969" evidence="2">
    <location>
        <begin position="2"/>
        <end position="155"/>
    </location>
</feature>
<sequence length="170" mass="18549">MAGEHGHFHVFGPAPTLQNGNKAGPELSSAAPPDLTADLAADAPPGSTPDYTHLVGISVDERGFPLRLFATNRWVTAEQWLPAPAVIRTMHKIDMAQAKPAAAARWVEGMVRLFAVQIAALVQRRDARIATRTLHADPERVFEDRRTHILSQCRIDLAKQFQFLEGAGIG</sequence>